<sequence length="210" mass="23360">MKFILKIGKGNYGAGNTQLTGADVYALDVELHQEIAQLKSTVAGIPKITNATLLNSITAAQVANWNAGDLTDSEEKQIETLLKWRSESFSLNNFYQPASIPAFPWTEGSSIVTFNNYNLTESYLLVNTTVSTRSVNWDSLKNETKIGISFYVDSLEAPLSIYLERTTEIVVSDFVVFKPSDINSRSFFNTHLAPNTNGAYNKELQVYPIK</sequence>
<dbReference type="EMBL" id="CAXJIO010000017">
    <property type="protein sequence ID" value="CAL2104485.1"/>
    <property type="molecule type" value="Genomic_DNA"/>
</dbReference>
<proteinExistence type="predicted"/>
<dbReference type="Proteomes" id="UP001497527">
    <property type="component" value="Unassembled WGS sequence"/>
</dbReference>
<accession>A0ABM9PFY8</accession>
<keyword evidence="2" id="KW-1185">Reference proteome</keyword>
<organism evidence="1 2">
    <name type="scientific">Tenacibaculum polynesiense</name>
    <dbReference type="NCBI Taxonomy" id="3137857"/>
    <lineage>
        <taxon>Bacteria</taxon>
        <taxon>Pseudomonadati</taxon>
        <taxon>Bacteroidota</taxon>
        <taxon>Flavobacteriia</taxon>
        <taxon>Flavobacteriales</taxon>
        <taxon>Flavobacteriaceae</taxon>
        <taxon>Tenacibaculum</taxon>
    </lineage>
</organism>
<name>A0ABM9PFY8_9FLAO</name>
<gene>
    <name evidence="1" type="ORF">T190423A01A_80022</name>
</gene>
<evidence type="ECO:0000313" key="2">
    <source>
        <dbReference type="Proteomes" id="UP001497527"/>
    </source>
</evidence>
<protein>
    <submittedName>
        <fullName evidence="1">Uncharacterized protein</fullName>
    </submittedName>
</protein>
<reference evidence="1 2" key="1">
    <citation type="submission" date="2024-05" db="EMBL/GenBank/DDBJ databases">
        <authorList>
            <person name="Duchaud E."/>
        </authorList>
    </citation>
    <scope>NUCLEOTIDE SEQUENCE [LARGE SCALE GENOMIC DNA]</scope>
    <source>
        <strain evidence="1">Ena-SAMPLE-TAB-13-05-2024-13:56:06:370-140308</strain>
    </source>
</reference>
<comment type="caution">
    <text evidence="1">The sequence shown here is derived from an EMBL/GenBank/DDBJ whole genome shotgun (WGS) entry which is preliminary data.</text>
</comment>
<dbReference type="RefSeq" id="WP_348718927.1">
    <property type="nucleotide sequence ID" value="NZ_CAXJIO010000017.1"/>
</dbReference>
<evidence type="ECO:0000313" key="1">
    <source>
        <dbReference type="EMBL" id="CAL2104485.1"/>
    </source>
</evidence>